<dbReference type="InterPro" id="IPR016167">
    <property type="entry name" value="FAD-bd_PCMH_sub1"/>
</dbReference>
<feature type="domain" description="CO dehydrogenase flavoprotein C-terminal" evidence="1">
    <location>
        <begin position="87"/>
        <end position="141"/>
    </location>
</feature>
<protein>
    <recommendedName>
        <fullName evidence="1">CO dehydrogenase flavoprotein C-terminal domain-containing protein</fullName>
    </recommendedName>
</protein>
<dbReference type="Gene3D" id="3.30.390.50">
    <property type="entry name" value="CO dehydrogenase flavoprotein, C-terminal domain"/>
    <property type="match status" value="1"/>
</dbReference>
<dbReference type="InterPro" id="IPR016208">
    <property type="entry name" value="Ald_Oxase/xanthine_DH-like"/>
</dbReference>
<reference evidence="2 3" key="1">
    <citation type="submission" date="2022-12" db="EMBL/GenBank/DDBJ databases">
        <title>Chromosome-level genome of Tegillarca granosa.</title>
        <authorList>
            <person name="Kim J."/>
        </authorList>
    </citation>
    <scope>NUCLEOTIDE SEQUENCE [LARGE SCALE GENOMIC DNA]</scope>
    <source>
        <strain evidence="2">Teg-2019</strain>
        <tissue evidence="2">Adductor muscle</tissue>
    </source>
</reference>
<gene>
    <name evidence="2" type="ORF">KUTeg_022240</name>
</gene>
<comment type="caution">
    <text evidence="2">The sequence shown here is derived from an EMBL/GenBank/DDBJ whole genome shotgun (WGS) entry which is preliminary data.</text>
</comment>
<evidence type="ECO:0000313" key="3">
    <source>
        <dbReference type="Proteomes" id="UP001217089"/>
    </source>
</evidence>
<evidence type="ECO:0000259" key="1">
    <source>
        <dbReference type="Pfam" id="PF03450"/>
    </source>
</evidence>
<dbReference type="InterPro" id="IPR036318">
    <property type="entry name" value="FAD-bd_PCMH-like_sf"/>
</dbReference>
<dbReference type="SUPFAM" id="SSF56176">
    <property type="entry name" value="FAD-binding/transporter-associated domain-like"/>
    <property type="match status" value="1"/>
</dbReference>
<name>A0ABQ9E8I5_TEGGR</name>
<organism evidence="2 3">
    <name type="scientific">Tegillarca granosa</name>
    <name type="common">Malaysian cockle</name>
    <name type="synonym">Anadara granosa</name>
    <dbReference type="NCBI Taxonomy" id="220873"/>
    <lineage>
        <taxon>Eukaryota</taxon>
        <taxon>Metazoa</taxon>
        <taxon>Spiralia</taxon>
        <taxon>Lophotrochozoa</taxon>
        <taxon>Mollusca</taxon>
        <taxon>Bivalvia</taxon>
        <taxon>Autobranchia</taxon>
        <taxon>Pteriomorphia</taxon>
        <taxon>Arcoida</taxon>
        <taxon>Arcoidea</taxon>
        <taxon>Arcidae</taxon>
        <taxon>Tegillarca</taxon>
    </lineage>
</organism>
<dbReference type="Pfam" id="PF03450">
    <property type="entry name" value="CO_deh_flav_C"/>
    <property type="match status" value="1"/>
</dbReference>
<dbReference type="Proteomes" id="UP001217089">
    <property type="component" value="Unassembled WGS sequence"/>
</dbReference>
<proteinExistence type="predicted"/>
<dbReference type="EMBL" id="JARBDR010000919">
    <property type="protein sequence ID" value="KAJ8300721.1"/>
    <property type="molecule type" value="Genomic_DNA"/>
</dbReference>
<dbReference type="SUPFAM" id="SSF55447">
    <property type="entry name" value="CO dehydrogenase flavoprotein C-terminal domain-like"/>
    <property type="match status" value="1"/>
</dbReference>
<dbReference type="Gene3D" id="3.10.20.30">
    <property type="match status" value="1"/>
</dbReference>
<evidence type="ECO:0000313" key="2">
    <source>
        <dbReference type="EMBL" id="KAJ8300721.1"/>
    </source>
</evidence>
<dbReference type="InterPro" id="IPR012675">
    <property type="entry name" value="Beta-grasp_dom_sf"/>
</dbReference>
<dbReference type="InterPro" id="IPR036683">
    <property type="entry name" value="CO_DH_flav_C_dom_sf"/>
</dbReference>
<dbReference type="InterPro" id="IPR005107">
    <property type="entry name" value="CO_DH_flav_C"/>
</dbReference>
<sequence length="142" mass="15315">MAINACLVPVCALHGAAVTTIEGIGSIKNGVHPIQVKDFDGESLLFVGERVTYHRPTSLDDLLDLKSKYPDAILVAGNTENEFVSGYKQSHRKEDDIAIVNAGMRVSFNVNGNSVDKLYLAFGGMSDKVAIASQTMKKCEGR</sequence>
<dbReference type="PANTHER" id="PTHR45444">
    <property type="entry name" value="XANTHINE DEHYDROGENASE"/>
    <property type="match status" value="1"/>
</dbReference>
<accession>A0ABQ9E8I5</accession>
<keyword evidence="3" id="KW-1185">Reference proteome</keyword>
<dbReference type="Gene3D" id="3.30.43.10">
    <property type="entry name" value="Uridine Diphospho-n-acetylenolpyruvylglucosamine Reductase, domain 2"/>
    <property type="match status" value="1"/>
</dbReference>
<dbReference type="PANTHER" id="PTHR45444:SF3">
    <property type="entry name" value="XANTHINE DEHYDROGENASE"/>
    <property type="match status" value="1"/>
</dbReference>